<dbReference type="AlphaFoldDB" id="A0A396IU82"/>
<evidence type="ECO:0008006" key="3">
    <source>
        <dbReference type="Google" id="ProtNLM"/>
    </source>
</evidence>
<sequence>MLISISLATALLSRAFFFKFCRCVVATESSGFCNMEEDSCSLLVI</sequence>
<evidence type="ECO:0000256" key="1">
    <source>
        <dbReference type="SAM" id="SignalP"/>
    </source>
</evidence>
<keyword evidence="1" id="KW-0732">Signal</keyword>
<dbReference type="EMBL" id="PSQE01000003">
    <property type="protein sequence ID" value="RHN68251.1"/>
    <property type="molecule type" value="Genomic_DNA"/>
</dbReference>
<organism evidence="2">
    <name type="scientific">Medicago truncatula</name>
    <name type="common">Barrel medic</name>
    <name type="synonym">Medicago tribuloides</name>
    <dbReference type="NCBI Taxonomy" id="3880"/>
    <lineage>
        <taxon>Eukaryota</taxon>
        <taxon>Viridiplantae</taxon>
        <taxon>Streptophyta</taxon>
        <taxon>Embryophyta</taxon>
        <taxon>Tracheophyta</taxon>
        <taxon>Spermatophyta</taxon>
        <taxon>Magnoliopsida</taxon>
        <taxon>eudicotyledons</taxon>
        <taxon>Gunneridae</taxon>
        <taxon>Pentapetalae</taxon>
        <taxon>rosids</taxon>
        <taxon>fabids</taxon>
        <taxon>Fabales</taxon>
        <taxon>Fabaceae</taxon>
        <taxon>Papilionoideae</taxon>
        <taxon>50 kb inversion clade</taxon>
        <taxon>NPAAA clade</taxon>
        <taxon>Hologalegina</taxon>
        <taxon>IRL clade</taxon>
        <taxon>Trifolieae</taxon>
        <taxon>Medicago</taxon>
    </lineage>
</organism>
<accession>A0A396IU82</accession>
<evidence type="ECO:0000313" key="2">
    <source>
        <dbReference type="EMBL" id="RHN68251.1"/>
    </source>
</evidence>
<gene>
    <name evidence="2" type="ORF">MtrunA17_Chr3g0111861</name>
</gene>
<dbReference type="Proteomes" id="UP000265566">
    <property type="component" value="Chromosome 3"/>
</dbReference>
<comment type="caution">
    <text evidence="2">The sequence shown here is derived from an EMBL/GenBank/DDBJ whole genome shotgun (WGS) entry which is preliminary data.</text>
</comment>
<name>A0A396IU82_MEDTR</name>
<reference evidence="2" key="1">
    <citation type="journal article" date="2018" name="Nat. Plants">
        <title>Whole-genome landscape of Medicago truncatula symbiotic genes.</title>
        <authorList>
            <person name="Pecrix Y."/>
            <person name="Gamas P."/>
            <person name="Carrere S."/>
        </authorList>
    </citation>
    <scope>NUCLEOTIDE SEQUENCE</scope>
    <source>
        <tissue evidence="2">Leaves</tissue>
    </source>
</reference>
<proteinExistence type="predicted"/>
<feature type="chain" id="PRO_5017232667" description="Transmembrane protein" evidence="1">
    <location>
        <begin position="27"/>
        <end position="45"/>
    </location>
</feature>
<feature type="signal peptide" evidence="1">
    <location>
        <begin position="1"/>
        <end position="26"/>
    </location>
</feature>
<dbReference type="Gramene" id="rna16581">
    <property type="protein sequence ID" value="RHN68251.1"/>
    <property type="gene ID" value="gene16581"/>
</dbReference>
<protein>
    <recommendedName>
        <fullName evidence="3">Transmembrane protein</fullName>
    </recommendedName>
</protein>